<dbReference type="SMART" id="SM00848">
    <property type="entry name" value="Inhibitor_I29"/>
    <property type="match status" value="1"/>
</dbReference>
<dbReference type="PANTHER" id="PTHR12411">
    <property type="entry name" value="CYSTEINE PROTEASE FAMILY C1-RELATED"/>
    <property type="match status" value="1"/>
</dbReference>
<evidence type="ECO:0000256" key="5">
    <source>
        <dbReference type="ARBA" id="ARBA00023145"/>
    </source>
</evidence>
<dbReference type="PROSITE" id="PS00139">
    <property type="entry name" value="THIOL_PROTEASE_CYS"/>
    <property type="match status" value="1"/>
</dbReference>
<evidence type="ECO:0000256" key="2">
    <source>
        <dbReference type="ARBA" id="ARBA00022670"/>
    </source>
</evidence>
<gene>
    <name evidence="14" type="primary">LOC117567990</name>
</gene>
<dbReference type="GeneID" id="117567990"/>
<evidence type="ECO:0000256" key="10">
    <source>
        <dbReference type="SAM" id="SignalP"/>
    </source>
</evidence>
<dbReference type="InterPro" id="IPR000668">
    <property type="entry name" value="Peptidase_C1A_C"/>
</dbReference>
<dbReference type="PROSITE" id="PS00640">
    <property type="entry name" value="THIOL_PROTEASE_ASN"/>
    <property type="match status" value="1"/>
</dbReference>
<keyword evidence="10" id="KW-0732">Signal</keyword>
<comment type="subunit">
    <text evidence="9">Dimer of a heavy and a light chain linked by disulfide bonds.</text>
</comment>
<evidence type="ECO:0000256" key="7">
    <source>
        <dbReference type="ARBA" id="ARBA00036319"/>
    </source>
</evidence>
<dbReference type="Pfam" id="PF08246">
    <property type="entry name" value="Inhibitor_I29"/>
    <property type="match status" value="1"/>
</dbReference>
<evidence type="ECO:0000256" key="3">
    <source>
        <dbReference type="ARBA" id="ARBA00022801"/>
    </source>
</evidence>
<proteinExistence type="inferred from homology"/>
<dbReference type="InterPro" id="IPR025660">
    <property type="entry name" value="Pept_his_AS"/>
</dbReference>
<dbReference type="InterPro" id="IPR013201">
    <property type="entry name" value="Prot_inhib_I29"/>
</dbReference>
<protein>
    <recommendedName>
        <fullName evidence="8">cathepsin L</fullName>
        <ecNumber evidence="8">3.4.22.15</ecNumber>
    </recommendedName>
</protein>
<evidence type="ECO:0000313" key="14">
    <source>
        <dbReference type="RefSeq" id="XP_034104201.1"/>
    </source>
</evidence>
<dbReference type="InterPro" id="IPR039417">
    <property type="entry name" value="Peptidase_C1A_papain-like"/>
</dbReference>
<dbReference type="Gene3D" id="3.90.70.10">
    <property type="entry name" value="Cysteine proteinases"/>
    <property type="match status" value="1"/>
</dbReference>
<dbReference type="InterPro" id="IPR013128">
    <property type="entry name" value="Peptidase_C1A"/>
</dbReference>
<dbReference type="RefSeq" id="XP_034104201.1">
    <property type="nucleotide sequence ID" value="XM_034248310.2"/>
</dbReference>
<keyword evidence="3" id="KW-0378">Hydrolase</keyword>
<dbReference type="Proteomes" id="UP000515160">
    <property type="component" value="Unplaced"/>
</dbReference>
<keyword evidence="5" id="KW-0865">Zymogen</keyword>
<dbReference type="AlphaFoldDB" id="A0A6P8WKK5"/>
<dbReference type="SUPFAM" id="SSF54001">
    <property type="entry name" value="Cysteine proteinases"/>
    <property type="match status" value="1"/>
</dbReference>
<keyword evidence="2" id="KW-0645">Protease</keyword>
<evidence type="ECO:0000259" key="11">
    <source>
        <dbReference type="SMART" id="SM00645"/>
    </source>
</evidence>
<reference evidence="14" key="1">
    <citation type="submission" date="2025-08" db="UniProtKB">
        <authorList>
            <consortium name="RefSeq"/>
        </authorList>
    </citation>
    <scope>IDENTIFICATION</scope>
    <source>
        <strain evidence="14">15112-1751.03</strain>
        <tissue evidence="14">Whole Adult</tissue>
    </source>
</reference>
<evidence type="ECO:0000256" key="1">
    <source>
        <dbReference type="ARBA" id="ARBA00008455"/>
    </source>
</evidence>
<sequence length="328" mass="35859">MKAVILVLVLVAVVQATSLKDILKAEFNAFKLKHHKIYKDATEELKRLQNFVENKKLIDSHNKRYAAGKVSYEMGINQFSDLNSKEFQETVLSSINANDLTIGITQIYTPSPSVQIPGSIDWREKGAVTRVKDQGGCGSCWAFSAIGTLEGQNFIKNRQLISLSEQNLIDCSKENGGCDGGWPETALNFIKDNGGVDTEDSYPYEERDGECRFNAENIGAKVTGTVGVASGDESALAAAVAEKGPISVAVDASQFQNYQGGVFDEPSCQDDVNHGVVVVGYGRDDIGGDYWLVKNSWSESWGENGYIRIARNKNNQCKIADHGVYPLV</sequence>
<evidence type="ECO:0000313" key="13">
    <source>
        <dbReference type="Proteomes" id="UP000515160"/>
    </source>
</evidence>
<dbReference type="Pfam" id="PF00112">
    <property type="entry name" value="Peptidase_C1"/>
    <property type="match status" value="1"/>
</dbReference>
<feature type="domain" description="Peptidase C1A papain C-terminal" evidence="11">
    <location>
        <begin position="116"/>
        <end position="327"/>
    </location>
</feature>
<name>A0A6P8WKK5_DROAB</name>
<comment type="catalytic activity">
    <reaction evidence="7">
        <text>Specificity close to that of papain. As compared to cathepsin B, cathepsin L exhibits higher activity toward protein substrates, but has little activity on Z-Arg-Arg-NHMec, and no peptidyl-dipeptidase activity.</text>
        <dbReference type="EC" id="3.4.22.15"/>
    </reaction>
</comment>
<feature type="domain" description="Cathepsin propeptide inhibitor" evidence="12">
    <location>
        <begin position="27"/>
        <end position="87"/>
    </location>
</feature>
<dbReference type="OrthoDB" id="7859669at2759"/>
<feature type="chain" id="PRO_5027598426" description="cathepsin L" evidence="10">
    <location>
        <begin position="17"/>
        <end position="328"/>
    </location>
</feature>
<dbReference type="FunFam" id="3.90.70.10:FF:000006">
    <property type="entry name" value="Cathepsin S"/>
    <property type="match status" value="1"/>
</dbReference>
<accession>A0A6P8WKK5</accession>
<dbReference type="GO" id="GO:0006508">
    <property type="term" value="P:proteolysis"/>
    <property type="evidence" value="ECO:0007669"/>
    <property type="project" value="UniProtKB-KW"/>
</dbReference>
<feature type="signal peptide" evidence="10">
    <location>
        <begin position="1"/>
        <end position="16"/>
    </location>
</feature>
<evidence type="ECO:0000256" key="6">
    <source>
        <dbReference type="ARBA" id="ARBA00023157"/>
    </source>
</evidence>
<dbReference type="InterPro" id="IPR025661">
    <property type="entry name" value="Pept_asp_AS"/>
</dbReference>
<dbReference type="GO" id="GO:0004197">
    <property type="term" value="F:cysteine-type endopeptidase activity"/>
    <property type="evidence" value="ECO:0007669"/>
    <property type="project" value="UniProtKB-EC"/>
</dbReference>
<keyword evidence="4" id="KW-0788">Thiol protease</keyword>
<evidence type="ECO:0000256" key="8">
    <source>
        <dbReference type="ARBA" id="ARBA00038911"/>
    </source>
</evidence>
<keyword evidence="13" id="KW-1185">Reference proteome</keyword>
<dbReference type="InterPro" id="IPR000169">
    <property type="entry name" value="Pept_cys_AS"/>
</dbReference>
<evidence type="ECO:0000259" key="12">
    <source>
        <dbReference type="SMART" id="SM00848"/>
    </source>
</evidence>
<comment type="similarity">
    <text evidence="1">Belongs to the peptidase C1 family.</text>
</comment>
<dbReference type="PROSITE" id="PS00639">
    <property type="entry name" value="THIOL_PROTEASE_HIS"/>
    <property type="match status" value="1"/>
</dbReference>
<dbReference type="PRINTS" id="PR00705">
    <property type="entry name" value="PAPAIN"/>
</dbReference>
<dbReference type="CDD" id="cd02248">
    <property type="entry name" value="Peptidase_C1A"/>
    <property type="match status" value="1"/>
</dbReference>
<evidence type="ECO:0000256" key="4">
    <source>
        <dbReference type="ARBA" id="ARBA00022807"/>
    </source>
</evidence>
<dbReference type="InterPro" id="IPR038765">
    <property type="entry name" value="Papain-like_cys_pep_sf"/>
</dbReference>
<dbReference type="SMART" id="SM00645">
    <property type="entry name" value="Pept_C1"/>
    <property type="match status" value="1"/>
</dbReference>
<evidence type="ECO:0000256" key="9">
    <source>
        <dbReference type="ARBA" id="ARBA00063237"/>
    </source>
</evidence>
<organism evidence="13 14">
    <name type="scientific">Drosophila albomicans</name>
    <name type="common">Fruit fly</name>
    <dbReference type="NCBI Taxonomy" id="7291"/>
    <lineage>
        <taxon>Eukaryota</taxon>
        <taxon>Metazoa</taxon>
        <taxon>Ecdysozoa</taxon>
        <taxon>Arthropoda</taxon>
        <taxon>Hexapoda</taxon>
        <taxon>Insecta</taxon>
        <taxon>Pterygota</taxon>
        <taxon>Neoptera</taxon>
        <taxon>Endopterygota</taxon>
        <taxon>Diptera</taxon>
        <taxon>Brachycera</taxon>
        <taxon>Muscomorpha</taxon>
        <taxon>Ephydroidea</taxon>
        <taxon>Drosophilidae</taxon>
        <taxon>Drosophila</taxon>
    </lineage>
</organism>
<dbReference type="EC" id="3.4.22.15" evidence="8"/>
<keyword evidence="6" id="KW-1015">Disulfide bond</keyword>